<dbReference type="InterPro" id="IPR036388">
    <property type="entry name" value="WH-like_DNA-bd_sf"/>
</dbReference>
<dbReference type="PRINTS" id="PR00039">
    <property type="entry name" value="HTHLYSR"/>
</dbReference>
<dbReference type="PANTHER" id="PTHR30126">
    <property type="entry name" value="HTH-TYPE TRANSCRIPTIONAL REGULATOR"/>
    <property type="match status" value="1"/>
</dbReference>
<evidence type="ECO:0000313" key="7">
    <source>
        <dbReference type="Proteomes" id="UP000309454"/>
    </source>
</evidence>
<dbReference type="RefSeq" id="WP_136845458.1">
    <property type="nucleotide sequence ID" value="NZ_CANPEU010000004.1"/>
</dbReference>
<sequence length="308" mass="33766">MDIRYFQEFIELSNRLNFRDAAKKLCMSQSTLSKHISAMEREYGVKLFRRDRHEVALTEAGVTLLGQALGIWGMYEESLAAASSMREAASLNVCGLLGSPNENATTLQLIGRLRNQTPSISLHVVRCISNVPTALAALLRQNEADCVLAFGLSNSIATWDGADLFSVNPIWRAPLYLVVSSASALAAKTAYTAEDLIGGNFIHLAGPLFTPTWNQIQLLLEQRGIPHTVKPIATSSVYDYSNLELGNCLMLMPAGERPALENNPNYTIIPPADPSLAIQAEEMHLAQNTGPSIETFIKTLREVYGSRE</sequence>
<name>A0A4V6W9T2_9ACTN</name>
<dbReference type="InterPro" id="IPR036390">
    <property type="entry name" value="WH_DNA-bd_sf"/>
</dbReference>
<comment type="caution">
    <text evidence="6">The sequence shown here is derived from an EMBL/GenBank/DDBJ whole genome shotgun (WGS) entry which is preliminary data.</text>
</comment>
<dbReference type="InterPro" id="IPR000847">
    <property type="entry name" value="LysR_HTH_N"/>
</dbReference>
<dbReference type="SUPFAM" id="SSF53850">
    <property type="entry name" value="Periplasmic binding protein-like II"/>
    <property type="match status" value="1"/>
</dbReference>
<dbReference type="OrthoDB" id="3183195at2"/>
<evidence type="ECO:0000259" key="5">
    <source>
        <dbReference type="PROSITE" id="PS50931"/>
    </source>
</evidence>
<organism evidence="6 7">
    <name type="scientific">Parvibacter caecicola</name>
    <dbReference type="NCBI Taxonomy" id="747645"/>
    <lineage>
        <taxon>Bacteria</taxon>
        <taxon>Bacillati</taxon>
        <taxon>Actinomycetota</taxon>
        <taxon>Coriobacteriia</taxon>
        <taxon>Coriobacteriales</taxon>
        <taxon>Coriobacteriaceae</taxon>
        <taxon>Parvibacter</taxon>
    </lineage>
</organism>
<keyword evidence="2" id="KW-0805">Transcription regulation</keyword>
<dbReference type="Proteomes" id="UP000309454">
    <property type="component" value="Unassembled WGS sequence"/>
</dbReference>
<feature type="domain" description="HTH lysR-type" evidence="5">
    <location>
        <begin position="1"/>
        <end position="58"/>
    </location>
</feature>
<dbReference type="SUPFAM" id="SSF46785">
    <property type="entry name" value="Winged helix' DNA-binding domain"/>
    <property type="match status" value="1"/>
</dbReference>
<dbReference type="PANTHER" id="PTHR30126:SF40">
    <property type="entry name" value="HTH-TYPE TRANSCRIPTIONAL REGULATOR GLTR"/>
    <property type="match status" value="1"/>
</dbReference>
<evidence type="ECO:0000256" key="4">
    <source>
        <dbReference type="ARBA" id="ARBA00023163"/>
    </source>
</evidence>
<dbReference type="GO" id="GO:0003700">
    <property type="term" value="F:DNA-binding transcription factor activity"/>
    <property type="evidence" value="ECO:0007669"/>
    <property type="project" value="InterPro"/>
</dbReference>
<evidence type="ECO:0000256" key="2">
    <source>
        <dbReference type="ARBA" id="ARBA00023015"/>
    </source>
</evidence>
<dbReference type="PROSITE" id="PS50931">
    <property type="entry name" value="HTH_LYSR"/>
    <property type="match status" value="1"/>
</dbReference>
<keyword evidence="7" id="KW-1185">Reference proteome</keyword>
<reference evidence="6 7" key="1">
    <citation type="submission" date="2019-04" db="EMBL/GenBank/DDBJ databases">
        <title>Microbes associate with the intestines of laboratory mice.</title>
        <authorList>
            <person name="Navarre W."/>
            <person name="Wong E."/>
            <person name="Huang K.C."/>
            <person name="Tropini C."/>
            <person name="Ng K."/>
            <person name="Yu B."/>
        </authorList>
    </citation>
    <scope>NUCLEOTIDE SEQUENCE [LARGE SCALE GENOMIC DNA]</scope>
    <source>
        <strain evidence="6 7">NM48_B13</strain>
    </source>
</reference>
<protein>
    <submittedName>
        <fullName evidence="6">LysR family transcriptional regulator</fullName>
    </submittedName>
</protein>
<evidence type="ECO:0000313" key="6">
    <source>
        <dbReference type="EMBL" id="TJW11276.1"/>
    </source>
</evidence>
<dbReference type="Gene3D" id="1.10.10.10">
    <property type="entry name" value="Winged helix-like DNA-binding domain superfamily/Winged helix DNA-binding domain"/>
    <property type="match status" value="1"/>
</dbReference>
<dbReference type="Pfam" id="PF00126">
    <property type="entry name" value="HTH_1"/>
    <property type="match status" value="1"/>
</dbReference>
<dbReference type="Gene3D" id="3.40.190.10">
    <property type="entry name" value="Periplasmic binding protein-like II"/>
    <property type="match status" value="2"/>
</dbReference>
<keyword evidence="3" id="KW-0238">DNA-binding</keyword>
<gene>
    <name evidence="6" type="ORF">E5982_03425</name>
</gene>
<dbReference type="Pfam" id="PF03466">
    <property type="entry name" value="LysR_substrate"/>
    <property type="match status" value="1"/>
</dbReference>
<dbReference type="GO" id="GO:0000976">
    <property type="term" value="F:transcription cis-regulatory region binding"/>
    <property type="evidence" value="ECO:0007669"/>
    <property type="project" value="TreeGrafter"/>
</dbReference>
<dbReference type="EMBL" id="SSTM01000002">
    <property type="protein sequence ID" value="TJW11276.1"/>
    <property type="molecule type" value="Genomic_DNA"/>
</dbReference>
<evidence type="ECO:0000256" key="1">
    <source>
        <dbReference type="ARBA" id="ARBA00009437"/>
    </source>
</evidence>
<proteinExistence type="inferred from homology"/>
<comment type="similarity">
    <text evidence="1">Belongs to the LysR transcriptional regulatory family.</text>
</comment>
<dbReference type="InterPro" id="IPR005119">
    <property type="entry name" value="LysR_subst-bd"/>
</dbReference>
<dbReference type="AlphaFoldDB" id="A0A4V6W9T2"/>
<keyword evidence="4" id="KW-0804">Transcription</keyword>
<evidence type="ECO:0000256" key="3">
    <source>
        <dbReference type="ARBA" id="ARBA00023125"/>
    </source>
</evidence>
<accession>A0A4V6W9T2</accession>